<proteinExistence type="predicted"/>
<dbReference type="AlphaFoldDB" id="A0A1D8JH15"/>
<feature type="domain" description="S-Me-THD-like C-terminal" evidence="2">
    <location>
        <begin position="182"/>
        <end position="372"/>
    </location>
</feature>
<evidence type="ECO:0000259" key="2">
    <source>
        <dbReference type="Pfam" id="PF20906"/>
    </source>
</evidence>
<organism evidence="3 4">
    <name type="scientific">Sporosarcina ureilytica</name>
    <dbReference type="NCBI Taxonomy" id="298596"/>
    <lineage>
        <taxon>Bacteria</taxon>
        <taxon>Bacillati</taxon>
        <taxon>Bacillota</taxon>
        <taxon>Bacilli</taxon>
        <taxon>Bacillales</taxon>
        <taxon>Caryophanaceae</taxon>
        <taxon>Sporosarcina</taxon>
    </lineage>
</organism>
<evidence type="ECO:0008006" key="5">
    <source>
        <dbReference type="Google" id="ProtNLM"/>
    </source>
</evidence>
<dbReference type="InterPro" id="IPR010318">
    <property type="entry name" value="S-Me-THD_N"/>
</dbReference>
<dbReference type="SUPFAM" id="SSF160991">
    <property type="entry name" value="CV3147-like"/>
    <property type="match status" value="1"/>
</dbReference>
<dbReference type="EMBL" id="CP017560">
    <property type="protein sequence ID" value="AOV08012.1"/>
    <property type="molecule type" value="Genomic_DNA"/>
</dbReference>
<dbReference type="Gene3D" id="3.40.1610.10">
    <property type="entry name" value="CV3147-like domain"/>
    <property type="match status" value="1"/>
</dbReference>
<dbReference type="Gene3D" id="2.40.390.10">
    <property type="entry name" value="CV3147-like"/>
    <property type="match status" value="1"/>
</dbReference>
<gene>
    <name evidence="3" type="ORF">BI350_11000</name>
</gene>
<sequence length="383" mass="41288">MSVYDILREWKVTDYTVIKTQDLIDITMGSTILATGGGGDPDIGYLWAQEILNDANDIVLIEPDDVPNDALVAFVGCLGAPVVLTEKPPGGKEVFTSLETISRYLNQQVRAIIPAEAGGVNTIIPLAVAGALGIPVINADGMGRAFPELHMTSFYIGGISPSPVAAASEKGHVSLVHSDNGKISEGIIRSAAMAYGGISWTAGYPMTGCEMKRTAIYHTVTKAQEIGAIVRTNRMNNTEPIHDIAELTEGIIAFKGKVVDLHRDFGVEMTQGFSSGTITMEGIDEHKGSTARIVFQNEWLQLDINGIICSLPPDLIILLNPETGEAIRTDIIKYGYRGYVLLIPADTKLRTEKGIEVCGPEAFGLTHDYTPVEKLNEFTRING</sequence>
<name>A0A1D8JH15_9BACL</name>
<evidence type="ECO:0000313" key="4">
    <source>
        <dbReference type="Proteomes" id="UP000185746"/>
    </source>
</evidence>
<dbReference type="Pfam" id="PF20906">
    <property type="entry name" value="S-Me-THD_C"/>
    <property type="match status" value="1"/>
</dbReference>
<accession>A0A1D8JH15</accession>
<feature type="domain" description="S-Me-THD N-terminal" evidence="1">
    <location>
        <begin position="21"/>
        <end position="177"/>
    </location>
</feature>
<evidence type="ECO:0000313" key="3">
    <source>
        <dbReference type="EMBL" id="AOV08012.1"/>
    </source>
</evidence>
<reference evidence="3 4" key="1">
    <citation type="submission" date="2016-09" db="EMBL/GenBank/DDBJ databases">
        <title>Complete genome sequence of the Lysinibacillus sphaericus LMG 22257, a specie of Bacillus with ureolytic activity that can effectively biodeposit calcium carbonate.</title>
        <authorList>
            <person name="Yan W."/>
        </authorList>
    </citation>
    <scope>NUCLEOTIDE SEQUENCE [LARGE SCALE GENOMIC DNA]</scope>
    <source>
        <strain evidence="3 4">LMG 22257</strain>
    </source>
</reference>
<dbReference type="RefSeq" id="WP_075528159.1">
    <property type="nucleotide sequence ID" value="NZ_CP017560.1"/>
</dbReference>
<keyword evidence="4" id="KW-1185">Reference proteome</keyword>
<protein>
    <recommendedName>
        <fullName evidence="5">DUF917 domain-containing protein</fullName>
    </recommendedName>
</protein>
<dbReference type="InterPro" id="IPR048350">
    <property type="entry name" value="S-Me-THD-like_C"/>
</dbReference>
<dbReference type="InterPro" id="IPR024071">
    <property type="entry name" value="S-Me-THD_C_sf"/>
</dbReference>
<evidence type="ECO:0000259" key="1">
    <source>
        <dbReference type="Pfam" id="PF06032"/>
    </source>
</evidence>
<dbReference type="InterPro" id="IPR027479">
    <property type="entry name" value="S-Me-THD_N_sf"/>
</dbReference>
<dbReference type="Pfam" id="PF06032">
    <property type="entry name" value="S-Me-THD_N"/>
    <property type="match status" value="1"/>
</dbReference>
<dbReference type="KEGG" id="surl:BI350_11000"/>
<dbReference type="Proteomes" id="UP000185746">
    <property type="component" value="Chromosome"/>
</dbReference>